<dbReference type="GO" id="GO:0005829">
    <property type="term" value="C:cytosol"/>
    <property type="evidence" value="ECO:0007669"/>
    <property type="project" value="TreeGrafter"/>
</dbReference>
<gene>
    <name evidence="2" type="ORF">NCTC11842_05771</name>
</gene>
<dbReference type="SUPFAM" id="SSF53850">
    <property type="entry name" value="Periplasmic binding protein-like II"/>
    <property type="match status" value="1"/>
</dbReference>
<dbReference type="InterPro" id="IPR050950">
    <property type="entry name" value="HTH-type_LysR_regulators"/>
</dbReference>
<sequence length="216" mass="24848">MGISPATPGAQFIAAVKQFGKRYPNVHLQIHEMRPSKLMEGLREGQLDLMLCSQPASRYSDGFHWTELYTQPAVLAVRKDHPCRKARSLSELQNQQWLLQDSLDKSRIGLMFEQYQIALPERVIECSSGVMFCELALNTDVISYWPSRVLTYVQKLGRELEVLNLQEEVPPLNISLVYRNQEQITRSAMALAEELMYVYRNPNAPKLNEFEGLTMR</sequence>
<accession>A0A2X2DCN3</accession>
<dbReference type="Pfam" id="PF03466">
    <property type="entry name" value="LysR_substrate"/>
    <property type="match status" value="1"/>
</dbReference>
<dbReference type="Proteomes" id="UP000250443">
    <property type="component" value="Unassembled WGS sequence"/>
</dbReference>
<dbReference type="RefSeq" id="WP_342767918.1">
    <property type="nucleotide sequence ID" value="NZ_UAUF01000016.1"/>
</dbReference>
<dbReference type="AlphaFoldDB" id="A0A2X2DCN3"/>
<organism evidence="2 3">
    <name type="scientific">Pseudomonas luteola</name>
    <dbReference type="NCBI Taxonomy" id="47886"/>
    <lineage>
        <taxon>Bacteria</taxon>
        <taxon>Pseudomonadati</taxon>
        <taxon>Pseudomonadota</taxon>
        <taxon>Gammaproteobacteria</taxon>
        <taxon>Pseudomonadales</taxon>
        <taxon>Pseudomonadaceae</taxon>
        <taxon>Pseudomonas</taxon>
    </lineage>
</organism>
<feature type="domain" description="LysR substrate-binding" evidence="1">
    <location>
        <begin position="2"/>
        <end position="195"/>
    </location>
</feature>
<protein>
    <submittedName>
        <fullName evidence="2">Putative LysR family transcriptional regulator</fullName>
    </submittedName>
</protein>
<dbReference type="PANTHER" id="PTHR30419:SF30">
    <property type="entry name" value="LYSR FAMILY TRANSCRIPTIONAL REGULATOR"/>
    <property type="match status" value="1"/>
</dbReference>
<evidence type="ECO:0000313" key="2">
    <source>
        <dbReference type="EMBL" id="SPZ16731.1"/>
    </source>
</evidence>
<dbReference type="CDD" id="cd05466">
    <property type="entry name" value="PBP2_LTTR_substrate"/>
    <property type="match status" value="1"/>
</dbReference>
<dbReference type="EMBL" id="UAUF01000016">
    <property type="protein sequence ID" value="SPZ16731.1"/>
    <property type="molecule type" value="Genomic_DNA"/>
</dbReference>
<dbReference type="GO" id="GO:0006355">
    <property type="term" value="P:regulation of DNA-templated transcription"/>
    <property type="evidence" value="ECO:0007669"/>
    <property type="project" value="TreeGrafter"/>
</dbReference>
<evidence type="ECO:0000259" key="1">
    <source>
        <dbReference type="Pfam" id="PF03466"/>
    </source>
</evidence>
<dbReference type="PANTHER" id="PTHR30419">
    <property type="entry name" value="HTH-TYPE TRANSCRIPTIONAL REGULATOR YBHD"/>
    <property type="match status" value="1"/>
</dbReference>
<reference evidence="2 3" key="1">
    <citation type="submission" date="2018-06" db="EMBL/GenBank/DDBJ databases">
        <authorList>
            <consortium name="Pathogen Informatics"/>
            <person name="Doyle S."/>
        </authorList>
    </citation>
    <scope>NUCLEOTIDE SEQUENCE [LARGE SCALE GENOMIC DNA]</scope>
    <source>
        <strain evidence="2 3">NCTC11842</strain>
    </source>
</reference>
<name>A0A2X2DCN3_PSELU</name>
<evidence type="ECO:0000313" key="3">
    <source>
        <dbReference type="Proteomes" id="UP000250443"/>
    </source>
</evidence>
<proteinExistence type="predicted"/>
<dbReference type="Gene3D" id="3.40.190.290">
    <property type="match status" value="1"/>
</dbReference>
<dbReference type="InterPro" id="IPR005119">
    <property type="entry name" value="LysR_subst-bd"/>
</dbReference>